<dbReference type="EMBL" id="SDIL01000055">
    <property type="protein sequence ID" value="RXK38036.1"/>
    <property type="molecule type" value="Genomic_DNA"/>
</dbReference>
<keyword evidence="10" id="KW-1185">Reference proteome</keyword>
<feature type="active site" evidence="6">
    <location>
        <position position="57"/>
    </location>
</feature>
<dbReference type="GO" id="GO:0034599">
    <property type="term" value="P:cellular response to oxidative stress"/>
    <property type="evidence" value="ECO:0007669"/>
    <property type="project" value="TreeGrafter"/>
</dbReference>
<dbReference type="InterPro" id="IPR013766">
    <property type="entry name" value="Thioredoxin_domain"/>
</dbReference>
<dbReference type="InParanoid" id="A0A4Q1BK38"/>
<dbReference type="PROSITE" id="PS00460">
    <property type="entry name" value="GLUTATHIONE_PEROXID_1"/>
    <property type="match status" value="1"/>
</dbReference>
<accession>A0A4Q1BK38</accession>
<dbReference type="CDD" id="cd00340">
    <property type="entry name" value="GSH_Peroxidase"/>
    <property type="match status" value="1"/>
</dbReference>
<reference evidence="9 10" key="1">
    <citation type="submission" date="2016-06" db="EMBL/GenBank/DDBJ databases">
        <title>Evolution of pathogenesis and genome organization in the Tremellales.</title>
        <authorList>
            <person name="Cuomo C."/>
            <person name="Litvintseva A."/>
            <person name="Heitman J."/>
            <person name="Chen Y."/>
            <person name="Sun S."/>
            <person name="Springer D."/>
            <person name="Dromer F."/>
            <person name="Young S."/>
            <person name="Zeng Q."/>
            <person name="Chapman S."/>
            <person name="Gujja S."/>
            <person name="Saif S."/>
            <person name="Birren B."/>
        </authorList>
    </citation>
    <scope>NUCLEOTIDE SEQUENCE [LARGE SCALE GENOMIC DNA]</scope>
    <source>
        <strain evidence="9 10">ATCC 28783</strain>
    </source>
</reference>
<dbReference type="PROSITE" id="PS51355">
    <property type="entry name" value="GLUTATHIONE_PEROXID_3"/>
    <property type="match status" value="1"/>
</dbReference>
<proteinExistence type="inferred from homology"/>
<dbReference type="Proteomes" id="UP000289152">
    <property type="component" value="Unassembled WGS sequence"/>
</dbReference>
<comment type="catalytic activity">
    <reaction evidence="5">
        <text>a hydroperoxide + [thioredoxin]-dithiol = an alcohol + [thioredoxin]-disulfide + H2O</text>
        <dbReference type="Rhea" id="RHEA:62620"/>
        <dbReference type="Rhea" id="RHEA-COMP:10698"/>
        <dbReference type="Rhea" id="RHEA-COMP:10700"/>
        <dbReference type="ChEBI" id="CHEBI:15377"/>
        <dbReference type="ChEBI" id="CHEBI:29950"/>
        <dbReference type="ChEBI" id="CHEBI:30879"/>
        <dbReference type="ChEBI" id="CHEBI:35924"/>
        <dbReference type="ChEBI" id="CHEBI:50058"/>
        <dbReference type="EC" id="1.11.1.24"/>
    </reaction>
</comment>
<dbReference type="OrthoDB" id="446890at2759"/>
<evidence type="ECO:0000256" key="3">
    <source>
        <dbReference type="ARBA" id="ARBA00022862"/>
    </source>
</evidence>
<dbReference type="GO" id="GO:0140824">
    <property type="term" value="F:thioredoxin-dependent peroxiredoxin activity"/>
    <property type="evidence" value="ECO:0007669"/>
    <property type="project" value="UniProtKB-EC"/>
</dbReference>
<keyword evidence="2 7" id="KW-0575">Peroxidase</keyword>
<dbReference type="InterPro" id="IPR029759">
    <property type="entry name" value="GPX_AS"/>
</dbReference>
<dbReference type="InterPro" id="IPR000889">
    <property type="entry name" value="Glutathione_peroxidase"/>
</dbReference>
<dbReference type="Pfam" id="PF00255">
    <property type="entry name" value="GSHPx"/>
    <property type="match status" value="1"/>
</dbReference>
<keyword evidence="4 7" id="KW-0560">Oxidoreductase</keyword>
<evidence type="ECO:0000256" key="6">
    <source>
        <dbReference type="PIRSR" id="PIRSR000303-1"/>
    </source>
</evidence>
<dbReference type="SUPFAM" id="SSF52833">
    <property type="entry name" value="Thioredoxin-like"/>
    <property type="match status" value="1"/>
</dbReference>
<organism evidence="9 10">
    <name type="scientific">Tremella mesenterica</name>
    <name type="common">Jelly fungus</name>
    <dbReference type="NCBI Taxonomy" id="5217"/>
    <lineage>
        <taxon>Eukaryota</taxon>
        <taxon>Fungi</taxon>
        <taxon>Dikarya</taxon>
        <taxon>Basidiomycota</taxon>
        <taxon>Agaricomycotina</taxon>
        <taxon>Tremellomycetes</taxon>
        <taxon>Tremellales</taxon>
        <taxon>Tremellaceae</taxon>
        <taxon>Tremella</taxon>
    </lineage>
</organism>
<dbReference type="Gene3D" id="3.40.30.10">
    <property type="entry name" value="Glutaredoxin"/>
    <property type="match status" value="1"/>
</dbReference>
<protein>
    <recommendedName>
        <fullName evidence="7">Glutathione peroxidase</fullName>
    </recommendedName>
</protein>
<evidence type="ECO:0000256" key="7">
    <source>
        <dbReference type="RuleBase" id="RU000499"/>
    </source>
</evidence>
<evidence type="ECO:0000256" key="5">
    <source>
        <dbReference type="ARBA" id="ARBA00049091"/>
    </source>
</evidence>
<evidence type="ECO:0000313" key="9">
    <source>
        <dbReference type="EMBL" id="RXK38036.1"/>
    </source>
</evidence>
<dbReference type="PANTHER" id="PTHR11592:SF78">
    <property type="entry name" value="GLUTATHIONE PEROXIDASE"/>
    <property type="match status" value="1"/>
</dbReference>
<dbReference type="PANTHER" id="PTHR11592">
    <property type="entry name" value="GLUTATHIONE PEROXIDASE"/>
    <property type="match status" value="1"/>
</dbReference>
<dbReference type="PIRSF" id="PIRSF000303">
    <property type="entry name" value="Glutathion_perox"/>
    <property type="match status" value="1"/>
</dbReference>
<dbReference type="VEuPathDB" id="FungiDB:TREMEDRAFT_67950"/>
<evidence type="ECO:0000256" key="1">
    <source>
        <dbReference type="ARBA" id="ARBA00006926"/>
    </source>
</evidence>
<dbReference type="STRING" id="5217.A0A4Q1BK38"/>
<dbReference type="FunCoup" id="A0A4Q1BK38">
    <property type="interactions" value="91"/>
</dbReference>
<dbReference type="InterPro" id="IPR036249">
    <property type="entry name" value="Thioredoxin-like_sf"/>
</dbReference>
<dbReference type="FunFam" id="3.40.30.10:FF:000010">
    <property type="entry name" value="Glutathione peroxidase"/>
    <property type="match status" value="1"/>
</dbReference>
<comment type="caution">
    <text evidence="9">The sequence shown here is derived from an EMBL/GenBank/DDBJ whole genome shotgun (WGS) entry which is preliminary data.</text>
</comment>
<gene>
    <name evidence="9" type="ORF">M231_04705</name>
</gene>
<evidence type="ECO:0000313" key="10">
    <source>
        <dbReference type="Proteomes" id="UP000289152"/>
    </source>
</evidence>
<dbReference type="PROSITE" id="PS51352">
    <property type="entry name" value="THIOREDOXIN_2"/>
    <property type="match status" value="1"/>
</dbReference>
<dbReference type="AlphaFoldDB" id="A0A4Q1BK38"/>
<evidence type="ECO:0000256" key="4">
    <source>
        <dbReference type="ARBA" id="ARBA00023002"/>
    </source>
</evidence>
<sequence>MPLLSSLSSMVGFESISPEIRAKSFYDLKATLPGKKELDFSQFKGKVVLIINTASKCGFTPQYTDLESLYKTYHDQGLEVLGFPCDQFAHQEPLDDDGIASFCQVNHGVTFPLMAKSDVNGKNMNEVFAWLKAKMPGVAGTTNIKWNFTKFLIDRKGNVIHRYSPNTKPESFKGDIEKLLSEPAPAA</sequence>
<name>A0A4Q1BK38_TREME</name>
<feature type="domain" description="Thioredoxin" evidence="8">
    <location>
        <begin position="16"/>
        <end position="181"/>
    </location>
</feature>
<keyword evidence="3" id="KW-0049">Antioxidant</keyword>
<evidence type="ECO:0000259" key="8">
    <source>
        <dbReference type="PROSITE" id="PS51352"/>
    </source>
</evidence>
<evidence type="ECO:0000256" key="2">
    <source>
        <dbReference type="ARBA" id="ARBA00022559"/>
    </source>
</evidence>
<dbReference type="PRINTS" id="PR01011">
    <property type="entry name" value="GLUTPROXDASE"/>
</dbReference>
<comment type="similarity">
    <text evidence="1 7">Belongs to the glutathione peroxidase family.</text>
</comment>